<dbReference type="InterPro" id="IPR036412">
    <property type="entry name" value="HAD-like_sf"/>
</dbReference>
<evidence type="ECO:0000256" key="3">
    <source>
        <dbReference type="ARBA" id="ARBA00022723"/>
    </source>
</evidence>
<keyword evidence="3" id="KW-0479">Metal-binding</keyword>
<comment type="caution">
    <text evidence="6">The sequence shown here is derived from an EMBL/GenBank/DDBJ whole genome shotgun (WGS) entry which is preliminary data.</text>
</comment>
<name>A0ABQ2D0F6_9DEIO</name>
<dbReference type="Pfam" id="PF13419">
    <property type="entry name" value="HAD_2"/>
    <property type="match status" value="1"/>
</dbReference>
<keyword evidence="6" id="KW-0378">Hydrolase</keyword>
<dbReference type="InterPro" id="IPR023214">
    <property type="entry name" value="HAD_sf"/>
</dbReference>
<evidence type="ECO:0000313" key="6">
    <source>
        <dbReference type="EMBL" id="GGJ39171.1"/>
    </source>
</evidence>
<reference evidence="7" key="1">
    <citation type="journal article" date="2019" name="Int. J. Syst. Evol. Microbiol.">
        <title>The Global Catalogue of Microorganisms (GCM) 10K type strain sequencing project: providing services to taxonomists for standard genome sequencing and annotation.</title>
        <authorList>
            <consortium name="The Broad Institute Genomics Platform"/>
            <consortium name="The Broad Institute Genome Sequencing Center for Infectious Disease"/>
            <person name="Wu L."/>
            <person name="Ma J."/>
        </authorList>
    </citation>
    <scope>NUCLEOTIDE SEQUENCE [LARGE SCALE GENOMIC DNA]</scope>
    <source>
        <strain evidence="7">JCM 14370</strain>
    </source>
</reference>
<dbReference type="GO" id="GO:0016787">
    <property type="term" value="F:hydrolase activity"/>
    <property type="evidence" value="ECO:0007669"/>
    <property type="project" value="UniProtKB-KW"/>
</dbReference>
<dbReference type="InterPro" id="IPR041492">
    <property type="entry name" value="HAD_2"/>
</dbReference>
<dbReference type="Proteomes" id="UP000632222">
    <property type="component" value="Unassembled WGS sequence"/>
</dbReference>
<protein>
    <submittedName>
        <fullName evidence="6">Hydrolase</fullName>
    </submittedName>
</protein>
<evidence type="ECO:0000256" key="1">
    <source>
        <dbReference type="ARBA" id="ARBA00001946"/>
    </source>
</evidence>
<evidence type="ECO:0000256" key="5">
    <source>
        <dbReference type="ARBA" id="ARBA00023277"/>
    </source>
</evidence>
<organism evidence="6 7">
    <name type="scientific">Deinococcus roseus</name>
    <dbReference type="NCBI Taxonomy" id="392414"/>
    <lineage>
        <taxon>Bacteria</taxon>
        <taxon>Thermotogati</taxon>
        <taxon>Deinococcota</taxon>
        <taxon>Deinococci</taxon>
        <taxon>Deinococcales</taxon>
        <taxon>Deinococcaceae</taxon>
        <taxon>Deinococcus</taxon>
    </lineage>
</organism>
<dbReference type="PRINTS" id="PR00413">
    <property type="entry name" value="HADHALOGNASE"/>
</dbReference>
<accession>A0ABQ2D0F6</accession>
<proteinExistence type="inferred from homology"/>
<dbReference type="EMBL" id="BMOD01000009">
    <property type="protein sequence ID" value="GGJ39171.1"/>
    <property type="molecule type" value="Genomic_DNA"/>
</dbReference>
<dbReference type="InterPro" id="IPR051600">
    <property type="entry name" value="Beta-PGM-like"/>
</dbReference>
<keyword evidence="4" id="KW-0460">Magnesium</keyword>
<dbReference type="NCBIfam" id="TIGR01509">
    <property type="entry name" value="HAD-SF-IA-v3"/>
    <property type="match status" value="1"/>
</dbReference>
<dbReference type="InterPro" id="IPR023198">
    <property type="entry name" value="PGP-like_dom2"/>
</dbReference>
<sequence>MNDLLQMYAGLKAVLFDMDGVLTRNSTIHEAAWRDVVQQYFQVNLLEGDTRIHGGRAHEILSVLLQRPVSRAEALPFHRHKEERYRELARGHLEPTRGLLRYLDFLKSRNIATVLVTSGDRPNVDLVLEAFELQDTFPIQITGETVQNGKPHPEPYLKALEVLGITADQAIVHEDAPAGIRSGKGAGCRVLALPTTTHAAELLEAGADLVIEDFEVLLEQLHQTQNA</sequence>
<dbReference type="Gene3D" id="3.40.50.1000">
    <property type="entry name" value="HAD superfamily/HAD-like"/>
    <property type="match status" value="1"/>
</dbReference>
<evidence type="ECO:0000313" key="7">
    <source>
        <dbReference type="Proteomes" id="UP000632222"/>
    </source>
</evidence>
<dbReference type="SFLD" id="SFLDG01129">
    <property type="entry name" value="C1.5:_HAD__Beta-PGM__Phosphata"/>
    <property type="match status" value="1"/>
</dbReference>
<dbReference type="Gene3D" id="1.10.150.240">
    <property type="entry name" value="Putative phosphatase, domain 2"/>
    <property type="match status" value="1"/>
</dbReference>
<dbReference type="SFLD" id="SFLDS00003">
    <property type="entry name" value="Haloacid_Dehalogenase"/>
    <property type="match status" value="1"/>
</dbReference>
<dbReference type="SFLD" id="SFLDG01135">
    <property type="entry name" value="C1.5.6:_HAD__Beta-PGM__Phospha"/>
    <property type="match status" value="1"/>
</dbReference>
<comment type="cofactor">
    <cofactor evidence="1">
        <name>Mg(2+)</name>
        <dbReference type="ChEBI" id="CHEBI:18420"/>
    </cofactor>
</comment>
<dbReference type="SUPFAM" id="SSF56784">
    <property type="entry name" value="HAD-like"/>
    <property type="match status" value="1"/>
</dbReference>
<dbReference type="RefSeq" id="WP_189003172.1">
    <property type="nucleotide sequence ID" value="NZ_BMOD01000009.1"/>
</dbReference>
<dbReference type="PANTHER" id="PTHR46193">
    <property type="entry name" value="6-PHOSPHOGLUCONATE PHOSPHATASE"/>
    <property type="match status" value="1"/>
</dbReference>
<evidence type="ECO:0000256" key="2">
    <source>
        <dbReference type="ARBA" id="ARBA00006171"/>
    </source>
</evidence>
<gene>
    <name evidence="6" type="ORF">GCM10008938_26470</name>
</gene>
<keyword evidence="7" id="KW-1185">Reference proteome</keyword>
<keyword evidence="5" id="KW-0119">Carbohydrate metabolism</keyword>
<comment type="similarity">
    <text evidence="2">Belongs to the HAD-like hydrolase superfamily. CbbY/CbbZ/Gph/YieH family.</text>
</comment>
<dbReference type="PANTHER" id="PTHR46193:SF18">
    <property type="entry name" value="HEXITOL PHOSPHATASE B"/>
    <property type="match status" value="1"/>
</dbReference>
<evidence type="ECO:0000256" key="4">
    <source>
        <dbReference type="ARBA" id="ARBA00022842"/>
    </source>
</evidence>
<dbReference type="InterPro" id="IPR006439">
    <property type="entry name" value="HAD-SF_hydro_IA"/>
</dbReference>